<accession>A0A251ST58</accession>
<reference evidence="2" key="1">
    <citation type="journal article" date="2017" name="Nature">
        <title>The sunflower genome provides insights into oil metabolism, flowering and Asterid evolution.</title>
        <authorList>
            <person name="Badouin H."/>
            <person name="Gouzy J."/>
            <person name="Grassa C.J."/>
            <person name="Murat F."/>
            <person name="Staton S.E."/>
            <person name="Cottret L."/>
            <person name="Lelandais-Briere C."/>
            <person name="Owens G.L."/>
            <person name="Carrere S."/>
            <person name="Mayjonade B."/>
            <person name="Legrand L."/>
            <person name="Gill N."/>
            <person name="Kane N.C."/>
            <person name="Bowers J.E."/>
            <person name="Hubner S."/>
            <person name="Bellec A."/>
            <person name="Berard A."/>
            <person name="Berges H."/>
            <person name="Blanchet N."/>
            <person name="Boniface M.C."/>
            <person name="Brunel D."/>
            <person name="Catrice O."/>
            <person name="Chaidir N."/>
            <person name="Claudel C."/>
            <person name="Donnadieu C."/>
            <person name="Faraut T."/>
            <person name="Fievet G."/>
            <person name="Helmstetter N."/>
            <person name="King M."/>
            <person name="Knapp S.J."/>
            <person name="Lai Z."/>
            <person name="Le Paslier M.C."/>
            <person name="Lippi Y."/>
            <person name="Lorenzon L."/>
            <person name="Mandel J.R."/>
            <person name="Marage G."/>
            <person name="Marchand G."/>
            <person name="Marquand E."/>
            <person name="Bret-Mestries E."/>
            <person name="Morien E."/>
            <person name="Nambeesan S."/>
            <person name="Nguyen T."/>
            <person name="Pegot-Espagnet P."/>
            <person name="Pouilly N."/>
            <person name="Raftis F."/>
            <person name="Sallet E."/>
            <person name="Schiex T."/>
            <person name="Thomas J."/>
            <person name="Vandecasteele C."/>
            <person name="Vares D."/>
            <person name="Vear F."/>
            <person name="Vautrin S."/>
            <person name="Crespi M."/>
            <person name="Mangin B."/>
            <person name="Burke J.M."/>
            <person name="Salse J."/>
            <person name="Munos S."/>
            <person name="Vincourt P."/>
            <person name="Rieseberg L.H."/>
            <person name="Langlade N.B."/>
        </authorList>
    </citation>
    <scope>NUCLEOTIDE SEQUENCE [LARGE SCALE GENOMIC DNA]</scope>
    <source>
        <strain evidence="2">cv. SF193</strain>
    </source>
</reference>
<evidence type="ECO:0000313" key="2">
    <source>
        <dbReference type="Proteomes" id="UP000215914"/>
    </source>
</evidence>
<protein>
    <submittedName>
        <fullName evidence="1">Uncharacterized protein</fullName>
    </submittedName>
</protein>
<organism evidence="1 2">
    <name type="scientific">Helianthus annuus</name>
    <name type="common">Common sunflower</name>
    <dbReference type="NCBI Taxonomy" id="4232"/>
    <lineage>
        <taxon>Eukaryota</taxon>
        <taxon>Viridiplantae</taxon>
        <taxon>Streptophyta</taxon>
        <taxon>Embryophyta</taxon>
        <taxon>Tracheophyta</taxon>
        <taxon>Spermatophyta</taxon>
        <taxon>Magnoliopsida</taxon>
        <taxon>eudicotyledons</taxon>
        <taxon>Gunneridae</taxon>
        <taxon>Pentapetalae</taxon>
        <taxon>asterids</taxon>
        <taxon>campanulids</taxon>
        <taxon>Asterales</taxon>
        <taxon>Asteraceae</taxon>
        <taxon>Asteroideae</taxon>
        <taxon>Heliantheae alliance</taxon>
        <taxon>Heliantheae</taxon>
        <taxon>Helianthus</taxon>
    </lineage>
</organism>
<name>A0A251ST58_HELAN</name>
<dbReference type="InParanoid" id="A0A251ST58"/>
<sequence length="159" mass="17778">MTYRSTTTTVRWWCSGHERKRERENRRWVVRGERERTAESGGASPPLTAAAGAVMVVGSNELLRRRQQSSGSGSVSFRVRVNMIQFRLGSDLGISGFGFQVRVKQCSGQPPVKDAQRWSKVRLGQFRLSFGSVNRSQQQICAVAGFEDRVDSVKPSQLS</sequence>
<proteinExistence type="predicted"/>
<dbReference type="AlphaFoldDB" id="A0A251ST58"/>
<keyword evidence="2" id="KW-1185">Reference proteome</keyword>
<dbReference type="EMBL" id="CM007902">
    <property type="protein sequence ID" value="OTG02045.1"/>
    <property type="molecule type" value="Genomic_DNA"/>
</dbReference>
<gene>
    <name evidence="1" type="ORF">HannXRQ_Chr13g0408651</name>
</gene>
<dbReference type="Proteomes" id="UP000215914">
    <property type="component" value="Chromosome 13"/>
</dbReference>
<evidence type="ECO:0000313" key="1">
    <source>
        <dbReference type="EMBL" id="OTG02045.1"/>
    </source>
</evidence>